<evidence type="ECO:0000256" key="1">
    <source>
        <dbReference type="SAM" id="SignalP"/>
    </source>
</evidence>
<dbReference type="eggNOG" id="ENOG502TK61">
    <property type="taxonomic scope" value="Eukaryota"/>
</dbReference>
<name>A0A1I7TJ53_9PELO</name>
<evidence type="ECO:0000313" key="2">
    <source>
        <dbReference type="Proteomes" id="UP000095282"/>
    </source>
</evidence>
<accession>A0A1I7TJ53</accession>
<proteinExistence type="predicted"/>
<organism evidence="2 3">
    <name type="scientific">Caenorhabditis tropicalis</name>
    <dbReference type="NCBI Taxonomy" id="1561998"/>
    <lineage>
        <taxon>Eukaryota</taxon>
        <taxon>Metazoa</taxon>
        <taxon>Ecdysozoa</taxon>
        <taxon>Nematoda</taxon>
        <taxon>Chromadorea</taxon>
        <taxon>Rhabditida</taxon>
        <taxon>Rhabditina</taxon>
        <taxon>Rhabditomorpha</taxon>
        <taxon>Rhabditoidea</taxon>
        <taxon>Rhabditidae</taxon>
        <taxon>Peloderinae</taxon>
        <taxon>Caenorhabditis</taxon>
    </lineage>
</organism>
<dbReference type="AlphaFoldDB" id="A0A1I7TJ53"/>
<keyword evidence="2" id="KW-1185">Reference proteome</keyword>
<dbReference type="WBParaSite" id="Csp11.Scaffold626.g6439.t1">
    <property type="protein sequence ID" value="Csp11.Scaffold626.g6439.t1"/>
    <property type="gene ID" value="Csp11.Scaffold626.g6439"/>
</dbReference>
<feature type="chain" id="PRO_5013266687" evidence="1">
    <location>
        <begin position="16"/>
        <end position="191"/>
    </location>
</feature>
<protein>
    <submittedName>
        <fullName evidence="3">DUF19 domain-containing protein</fullName>
    </submittedName>
</protein>
<reference evidence="3" key="1">
    <citation type="submission" date="2016-11" db="UniProtKB">
        <authorList>
            <consortium name="WormBaseParasite"/>
        </authorList>
    </citation>
    <scope>IDENTIFICATION</scope>
</reference>
<evidence type="ECO:0000313" key="3">
    <source>
        <dbReference type="WBParaSite" id="Csp11.Scaffold626.g6439.t1"/>
    </source>
</evidence>
<feature type="signal peptide" evidence="1">
    <location>
        <begin position="1"/>
        <end position="15"/>
    </location>
</feature>
<keyword evidence="1" id="KW-0732">Signal</keyword>
<sequence>MWPIFVLMVCTQVSADINDRASKMFHEIVAKTCLNQTEKDVFDQCYHQFETSLEKKLTSGTLKTSEKETYVVTRSGMLQLDSCIGDVQCASLKRGKFIIQGVSHVFGKIIEAFACVEKGSVLERDTTCSNIWMTFAENEDQFYVLYNHRDEIFKCIDEPLRTIKECDERNRRRIADAIYTIIDVFAAFNKK</sequence>
<dbReference type="Proteomes" id="UP000095282">
    <property type="component" value="Unplaced"/>
</dbReference>